<keyword evidence="4 5" id="KW-0472">Membrane</keyword>
<keyword evidence="5" id="KW-1133">Transmembrane helix</keyword>
<keyword evidence="5" id="KW-0812">Transmembrane</keyword>
<dbReference type="Gene3D" id="2.60.120.40">
    <property type="match status" value="1"/>
</dbReference>
<dbReference type="Pfam" id="PF00229">
    <property type="entry name" value="TNF"/>
    <property type="match status" value="1"/>
</dbReference>
<dbReference type="InterPro" id="IPR006052">
    <property type="entry name" value="TNF_dom"/>
</dbReference>
<evidence type="ECO:0000256" key="2">
    <source>
        <dbReference type="ARBA" id="ARBA00008670"/>
    </source>
</evidence>
<comment type="similarity">
    <text evidence="2">Belongs to the tumor necrosis factor family.</text>
</comment>
<dbReference type="PANTHER" id="PTHR11471:SF34">
    <property type="entry name" value="TUMOR NECROSIS FACTOR LIGAND SUPERFAMILY MEMBER 14"/>
    <property type="match status" value="1"/>
</dbReference>
<dbReference type="GO" id="GO:0016020">
    <property type="term" value="C:membrane"/>
    <property type="evidence" value="ECO:0007669"/>
    <property type="project" value="UniProtKB-SubCell"/>
</dbReference>
<dbReference type="PROSITE" id="PS50049">
    <property type="entry name" value="THD_2"/>
    <property type="match status" value="1"/>
</dbReference>
<comment type="subcellular location">
    <subcellularLocation>
        <location evidence="1">Membrane</location>
    </subcellularLocation>
</comment>
<feature type="transmembrane region" description="Helical" evidence="5">
    <location>
        <begin position="34"/>
        <end position="54"/>
    </location>
</feature>
<dbReference type="GO" id="GO:0006955">
    <property type="term" value="P:immune response"/>
    <property type="evidence" value="ECO:0007669"/>
    <property type="project" value="InterPro"/>
</dbReference>
<name>A0AAW0Q2C7_9GOBI</name>
<dbReference type="GO" id="GO:0005125">
    <property type="term" value="F:cytokine activity"/>
    <property type="evidence" value="ECO:0007669"/>
    <property type="project" value="UniProtKB-KW"/>
</dbReference>
<dbReference type="InterPro" id="IPR008983">
    <property type="entry name" value="Tumour_necrosis_fac-like_dom"/>
</dbReference>
<keyword evidence="8" id="KW-1185">Reference proteome</keyword>
<protein>
    <recommendedName>
        <fullName evidence="6">THD domain-containing protein</fullName>
    </recommendedName>
</protein>
<organism evidence="7 8">
    <name type="scientific">Mugilogobius chulae</name>
    <name type="common">yellowstripe goby</name>
    <dbReference type="NCBI Taxonomy" id="88201"/>
    <lineage>
        <taxon>Eukaryota</taxon>
        <taxon>Metazoa</taxon>
        <taxon>Chordata</taxon>
        <taxon>Craniata</taxon>
        <taxon>Vertebrata</taxon>
        <taxon>Euteleostomi</taxon>
        <taxon>Actinopterygii</taxon>
        <taxon>Neopterygii</taxon>
        <taxon>Teleostei</taxon>
        <taxon>Neoteleostei</taxon>
        <taxon>Acanthomorphata</taxon>
        <taxon>Gobiaria</taxon>
        <taxon>Gobiiformes</taxon>
        <taxon>Gobioidei</taxon>
        <taxon>Gobiidae</taxon>
        <taxon>Gobionellinae</taxon>
        <taxon>Mugilogobius</taxon>
    </lineage>
</organism>
<comment type="caution">
    <text evidence="7">The sequence shown here is derived from an EMBL/GenBank/DDBJ whole genome shotgun (WGS) entry which is preliminary data.</text>
</comment>
<keyword evidence="3" id="KW-0202">Cytokine</keyword>
<evidence type="ECO:0000256" key="4">
    <source>
        <dbReference type="ARBA" id="ARBA00023136"/>
    </source>
</evidence>
<evidence type="ECO:0000313" key="8">
    <source>
        <dbReference type="Proteomes" id="UP001460270"/>
    </source>
</evidence>
<proteinExistence type="inferred from homology"/>
<dbReference type="Proteomes" id="UP001460270">
    <property type="component" value="Unassembled WGS sequence"/>
</dbReference>
<reference evidence="8" key="1">
    <citation type="submission" date="2024-04" db="EMBL/GenBank/DDBJ databases">
        <title>Salinicola lusitanus LLJ914,a marine bacterium isolated from the Okinawa Trough.</title>
        <authorList>
            <person name="Li J."/>
        </authorList>
    </citation>
    <scope>NUCLEOTIDE SEQUENCE [LARGE SCALE GENOMIC DNA]</scope>
</reference>
<evidence type="ECO:0000259" key="6">
    <source>
        <dbReference type="PROSITE" id="PS50049"/>
    </source>
</evidence>
<accession>A0AAW0Q2C7</accession>
<evidence type="ECO:0000256" key="3">
    <source>
        <dbReference type="ARBA" id="ARBA00022514"/>
    </source>
</evidence>
<evidence type="ECO:0000256" key="1">
    <source>
        <dbReference type="ARBA" id="ARBA00004370"/>
    </source>
</evidence>
<evidence type="ECO:0000256" key="5">
    <source>
        <dbReference type="SAM" id="Phobius"/>
    </source>
</evidence>
<dbReference type="PANTHER" id="PTHR11471">
    <property type="entry name" value="TUMOR NECROSIS FACTOR FAMILY MEMBER"/>
    <property type="match status" value="1"/>
</dbReference>
<sequence>MTEKGATIVVSYPLGSPSLSPRAGCRRHIGPTQIILFLLVSGMLIEAGFIYRLYNPPSAPTESEQPSGTKIIRDAPTKWPRLIEAPSKPLAHLTDGSDVKILDKHIMFWSELADPLLYKVNYKDGRLVFQENGYYYVYSKVTFNIETFVNHSVELKTKYYLSKKSITLLKSVQTSFSKHSNSFLAGVFHFYKDDAIYVKVSDTSHVSHHDSSENVFGAYMI</sequence>
<dbReference type="SUPFAM" id="SSF49842">
    <property type="entry name" value="TNF-like"/>
    <property type="match status" value="1"/>
</dbReference>
<evidence type="ECO:0000313" key="7">
    <source>
        <dbReference type="EMBL" id="KAK7939185.1"/>
    </source>
</evidence>
<feature type="domain" description="THD" evidence="6">
    <location>
        <begin position="89"/>
        <end position="221"/>
    </location>
</feature>
<dbReference type="AlphaFoldDB" id="A0AAW0Q2C7"/>
<gene>
    <name evidence="7" type="ORF">WMY93_002511</name>
</gene>
<dbReference type="SMART" id="SM00207">
    <property type="entry name" value="TNF"/>
    <property type="match status" value="1"/>
</dbReference>
<dbReference type="EMBL" id="JBBPFD010000002">
    <property type="protein sequence ID" value="KAK7939185.1"/>
    <property type="molecule type" value="Genomic_DNA"/>
</dbReference>
<dbReference type="GO" id="GO:0005164">
    <property type="term" value="F:tumor necrosis factor receptor binding"/>
    <property type="evidence" value="ECO:0007669"/>
    <property type="project" value="InterPro"/>
</dbReference>
<dbReference type="GO" id="GO:0005615">
    <property type="term" value="C:extracellular space"/>
    <property type="evidence" value="ECO:0007669"/>
    <property type="project" value="UniProtKB-KW"/>
</dbReference>